<accession>A0A0E9NJP7</accession>
<keyword evidence="2" id="KW-1185">Reference proteome</keyword>
<protein>
    <submittedName>
        <fullName evidence="1">Uncharacterized protein</fullName>
    </submittedName>
</protein>
<sequence length="266" mass="28703">MLPRSIFVIYPVSLTPKSVAVGDSLTTWCVVLDSGSHVGDLGDCHVQHDNRISSHHTESSQSNFCRYPCWMSRSTSPCRTKNCEFFVNVITLKRHTHTLVHPNLPPPPFPIKNSPILRLNLPRIPQHPNINKQLPRRLQTPRQINIGPLSLIPRQQFIIPPSILTLLGTPIRASGFFYFDPLPAELCDSLGAEAVVGHQASLVSDSTEVVDQELTRGAGVLGRDEVGAGGGEEGVGVVCEGTDFADDGGDEGGLVGGEVVEGEGAF</sequence>
<comment type="caution">
    <text evidence="1">The sequence shown here is derived from an EMBL/GenBank/DDBJ whole genome shotgun (WGS) entry which is preliminary data.</text>
</comment>
<proteinExistence type="predicted"/>
<reference evidence="1 2" key="3">
    <citation type="journal article" date="2015" name="Genome Announc.">
        <title>Draft Genome Sequence of the Archiascomycetous Yeast Saitoella complicata.</title>
        <authorList>
            <person name="Yamauchi K."/>
            <person name="Kondo S."/>
            <person name="Hamamoto M."/>
            <person name="Takahashi Y."/>
            <person name="Ogura Y."/>
            <person name="Hayashi T."/>
            <person name="Nishida H."/>
        </authorList>
    </citation>
    <scope>NUCLEOTIDE SEQUENCE [LARGE SCALE GENOMIC DNA]</scope>
    <source>
        <strain evidence="1 2">NRRL Y-17804</strain>
    </source>
</reference>
<organism evidence="1 2">
    <name type="scientific">Saitoella complicata (strain BCRC 22490 / CBS 7301 / JCM 7358 / NBRC 10748 / NRRL Y-17804)</name>
    <dbReference type="NCBI Taxonomy" id="698492"/>
    <lineage>
        <taxon>Eukaryota</taxon>
        <taxon>Fungi</taxon>
        <taxon>Dikarya</taxon>
        <taxon>Ascomycota</taxon>
        <taxon>Taphrinomycotina</taxon>
        <taxon>Taphrinomycotina incertae sedis</taxon>
        <taxon>Saitoella</taxon>
    </lineage>
</organism>
<evidence type="ECO:0000313" key="1">
    <source>
        <dbReference type="EMBL" id="GAO49630.1"/>
    </source>
</evidence>
<reference evidence="1 2" key="1">
    <citation type="journal article" date="2011" name="J. Gen. Appl. Microbiol.">
        <title>Draft genome sequencing of the enigmatic yeast Saitoella complicata.</title>
        <authorList>
            <person name="Nishida H."/>
            <person name="Hamamoto M."/>
            <person name="Sugiyama J."/>
        </authorList>
    </citation>
    <scope>NUCLEOTIDE SEQUENCE [LARGE SCALE GENOMIC DNA]</scope>
    <source>
        <strain evidence="1 2">NRRL Y-17804</strain>
    </source>
</reference>
<dbReference type="Proteomes" id="UP000033140">
    <property type="component" value="Unassembled WGS sequence"/>
</dbReference>
<evidence type="ECO:0000313" key="2">
    <source>
        <dbReference type="Proteomes" id="UP000033140"/>
    </source>
</evidence>
<gene>
    <name evidence="1" type="ORF">G7K_3779-t1</name>
</gene>
<name>A0A0E9NJP7_SAICN</name>
<dbReference type="EMBL" id="BACD03000024">
    <property type="protein sequence ID" value="GAO49630.1"/>
    <property type="molecule type" value="Genomic_DNA"/>
</dbReference>
<reference evidence="1 2" key="2">
    <citation type="journal article" date="2014" name="J. Gen. Appl. Microbiol.">
        <title>The early diverging ascomycetous budding yeast Saitoella complicata has three histone deacetylases belonging to the Clr6, Hos2, and Rpd3 lineages.</title>
        <authorList>
            <person name="Nishida H."/>
            <person name="Matsumoto T."/>
            <person name="Kondo S."/>
            <person name="Hamamoto M."/>
            <person name="Yoshikawa H."/>
        </authorList>
    </citation>
    <scope>NUCLEOTIDE SEQUENCE [LARGE SCALE GENOMIC DNA]</scope>
    <source>
        <strain evidence="1 2">NRRL Y-17804</strain>
    </source>
</reference>
<dbReference type="AlphaFoldDB" id="A0A0E9NJP7"/>